<evidence type="ECO:0000256" key="1">
    <source>
        <dbReference type="SAM" id="SignalP"/>
    </source>
</evidence>
<protein>
    <submittedName>
        <fullName evidence="2">Uncharacterized protein</fullName>
    </submittedName>
</protein>
<name>A0A0V1HZU7_9BILA</name>
<proteinExistence type="predicted"/>
<dbReference type="AlphaFoldDB" id="A0A0V1HZU7"/>
<dbReference type="OrthoDB" id="5919229at2759"/>
<keyword evidence="1" id="KW-0732">Signal</keyword>
<accession>A0A0V1HZU7</accession>
<gene>
    <name evidence="2" type="ORF">T11_5860</name>
</gene>
<evidence type="ECO:0000313" key="3">
    <source>
        <dbReference type="Proteomes" id="UP000055024"/>
    </source>
</evidence>
<feature type="chain" id="PRO_5006879571" evidence="1">
    <location>
        <begin position="19"/>
        <end position="106"/>
    </location>
</feature>
<dbReference type="Proteomes" id="UP000055024">
    <property type="component" value="Unassembled WGS sequence"/>
</dbReference>
<keyword evidence="3" id="KW-1185">Reference proteome</keyword>
<evidence type="ECO:0000313" key="2">
    <source>
        <dbReference type="EMBL" id="KRZ16109.1"/>
    </source>
</evidence>
<feature type="signal peptide" evidence="1">
    <location>
        <begin position="1"/>
        <end position="18"/>
    </location>
</feature>
<reference evidence="2 3" key="1">
    <citation type="submission" date="2015-01" db="EMBL/GenBank/DDBJ databases">
        <title>Evolution of Trichinella species and genotypes.</title>
        <authorList>
            <person name="Korhonen P.K."/>
            <person name="Edoardo P."/>
            <person name="Giuseppe L.R."/>
            <person name="Gasser R.B."/>
        </authorList>
    </citation>
    <scope>NUCLEOTIDE SEQUENCE [LARGE SCALE GENOMIC DNA]</scope>
    <source>
        <strain evidence="2">ISS1029</strain>
    </source>
</reference>
<sequence>MTLLWLFTSSFIILLVKSDSIDEEHKATLESLEKSIQTADQYTTLRSDLEAITKKCTEKCSKKGHKIFLLLLPASFLEKCIKKCQIKEMKKLRDIYASESAVQLIN</sequence>
<organism evidence="2 3">
    <name type="scientific">Trichinella zimbabwensis</name>
    <dbReference type="NCBI Taxonomy" id="268475"/>
    <lineage>
        <taxon>Eukaryota</taxon>
        <taxon>Metazoa</taxon>
        <taxon>Ecdysozoa</taxon>
        <taxon>Nematoda</taxon>
        <taxon>Enoplea</taxon>
        <taxon>Dorylaimia</taxon>
        <taxon>Trichinellida</taxon>
        <taxon>Trichinellidae</taxon>
        <taxon>Trichinella</taxon>
    </lineage>
</organism>
<dbReference type="EMBL" id="JYDP01000013">
    <property type="protein sequence ID" value="KRZ16109.1"/>
    <property type="molecule type" value="Genomic_DNA"/>
</dbReference>
<comment type="caution">
    <text evidence="2">The sequence shown here is derived from an EMBL/GenBank/DDBJ whole genome shotgun (WGS) entry which is preliminary data.</text>
</comment>